<comment type="caution">
    <text evidence="2">The sequence shown here is derived from an EMBL/GenBank/DDBJ whole genome shotgun (WGS) entry which is preliminary data.</text>
</comment>
<dbReference type="InterPro" id="IPR027417">
    <property type="entry name" value="P-loop_NTPase"/>
</dbReference>
<dbReference type="InterPro" id="IPR005225">
    <property type="entry name" value="Small_GTP-bd"/>
</dbReference>
<dbReference type="PANTHER" id="PTHR47978">
    <property type="match status" value="1"/>
</dbReference>
<dbReference type="SMART" id="SM00173">
    <property type="entry name" value="RAS"/>
    <property type="match status" value="1"/>
</dbReference>
<dbReference type="FunFam" id="3.40.50.300:FF:001447">
    <property type="entry name" value="Ras-related protein Rab-1B"/>
    <property type="match status" value="1"/>
</dbReference>
<keyword evidence="1" id="KW-0547">Nucleotide-binding</keyword>
<dbReference type="PRINTS" id="PR00449">
    <property type="entry name" value="RASTRNSFRMNG"/>
</dbReference>
<protein>
    <recommendedName>
        <fullName evidence="3">GTP-binding protein</fullName>
    </recommendedName>
</protein>
<dbReference type="Gene3D" id="3.40.50.300">
    <property type="entry name" value="P-loop containing nucleotide triphosphate hydrolases"/>
    <property type="match status" value="1"/>
</dbReference>
<sequence length="247" mass="28697">MIYKCKFVICGDSAVGKTVLITQYVESRFIKESPPTIGADFYIKMLNEHFKIYIWEIAGPHDKLFSIEYYFAQTAGAMVIFDITNQQSFTNIDFWINKIKELGGNIPFVIIGNKLDKSNKRRVKFEDANEKAKKHNVRYIETSAKTGNNIDKAFEHLIVQVSDLGMMKKTNKKLLDMLDNENLKDYRKLEEPLKKSQDEIYDKMPVVQIKSPIIHEEKISREGDIATRQSLTNKVYQFNNEFGDFEV</sequence>
<dbReference type="PROSITE" id="PS51421">
    <property type="entry name" value="RAS"/>
    <property type="match status" value="1"/>
</dbReference>
<dbReference type="CDD" id="cd00154">
    <property type="entry name" value="Rab"/>
    <property type="match status" value="1"/>
</dbReference>
<name>X1H4E7_9ZZZZ</name>
<accession>X1H4E7</accession>
<organism evidence="2">
    <name type="scientific">marine sediment metagenome</name>
    <dbReference type="NCBI Taxonomy" id="412755"/>
    <lineage>
        <taxon>unclassified sequences</taxon>
        <taxon>metagenomes</taxon>
        <taxon>ecological metagenomes</taxon>
    </lineage>
</organism>
<reference evidence="2" key="1">
    <citation type="journal article" date="2014" name="Front. Microbiol.">
        <title>High frequency of phylogenetically diverse reductive dehalogenase-homologous genes in deep subseafloor sedimentary metagenomes.</title>
        <authorList>
            <person name="Kawai M."/>
            <person name="Futagami T."/>
            <person name="Toyoda A."/>
            <person name="Takaki Y."/>
            <person name="Nishi S."/>
            <person name="Hori S."/>
            <person name="Arai W."/>
            <person name="Tsubouchi T."/>
            <person name="Morono Y."/>
            <person name="Uchiyama I."/>
            <person name="Ito T."/>
            <person name="Fujiyama A."/>
            <person name="Inagaki F."/>
            <person name="Takami H."/>
        </authorList>
    </citation>
    <scope>NUCLEOTIDE SEQUENCE</scope>
    <source>
        <strain evidence="2">Expedition CK06-06</strain>
    </source>
</reference>
<evidence type="ECO:0000256" key="1">
    <source>
        <dbReference type="ARBA" id="ARBA00022741"/>
    </source>
</evidence>
<proteinExistence type="predicted"/>
<dbReference type="SMART" id="SM00176">
    <property type="entry name" value="RAN"/>
    <property type="match status" value="1"/>
</dbReference>
<dbReference type="SMART" id="SM00174">
    <property type="entry name" value="RHO"/>
    <property type="match status" value="1"/>
</dbReference>
<dbReference type="SMART" id="SM00175">
    <property type="entry name" value="RAB"/>
    <property type="match status" value="1"/>
</dbReference>
<dbReference type="PROSITE" id="PS51419">
    <property type="entry name" value="RAB"/>
    <property type="match status" value="1"/>
</dbReference>
<dbReference type="AlphaFoldDB" id="X1H4E7"/>
<dbReference type="NCBIfam" id="TIGR00231">
    <property type="entry name" value="small_GTP"/>
    <property type="match status" value="1"/>
</dbReference>
<dbReference type="Pfam" id="PF00071">
    <property type="entry name" value="Ras"/>
    <property type="match status" value="1"/>
</dbReference>
<dbReference type="InterPro" id="IPR001806">
    <property type="entry name" value="Small_GTPase"/>
</dbReference>
<evidence type="ECO:0008006" key="3">
    <source>
        <dbReference type="Google" id="ProtNLM"/>
    </source>
</evidence>
<dbReference type="EMBL" id="BARU01005700">
    <property type="protein sequence ID" value="GAH40163.1"/>
    <property type="molecule type" value="Genomic_DNA"/>
</dbReference>
<evidence type="ECO:0000313" key="2">
    <source>
        <dbReference type="EMBL" id="GAH40163.1"/>
    </source>
</evidence>
<dbReference type="GO" id="GO:0003924">
    <property type="term" value="F:GTPase activity"/>
    <property type="evidence" value="ECO:0007669"/>
    <property type="project" value="InterPro"/>
</dbReference>
<dbReference type="GO" id="GO:0005525">
    <property type="term" value="F:GTP binding"/>
    <property type="evidence" value="ECO:0007669"/>
    <property type="project" value="InterPro"/>
</dbReference>
<gene>
    <name evidence="2" type="ORF">S03H2_11155</name>
</gene>
<feature type="non-terminal residue" evidence="2">
    <location>
        <position position="247"/>
    </location>
</feature>
<dbReference type="SUPFAM" id="SSF52540">
    <property type="entry name" value="P-loop containing nucleoside triphosphate hydrolases"/>
    <property type="match status" value="1"/>
</dbReference>